<protein>
    <submittedName>
        <fullName evidence="1">Uncharacterized protein</fullName>
    </submittedName>
</protein>
<dbReference type="EMBL" id="LSSM01007128">
    <property type="protein sequence ID" value="OMJ09225.1"/>
    <property type="molecule type" value="Genomic_DNA"/>
</dbReference>
<gene>
    <name evidence="1" type="ORF">AYI69_g10767</name>
</gene>
<reference evidence="2" key="1">
    <citation type="submission" date="2017-01" db="EMBL/GenBank/DDBJ databases">
        <authorList>
            <person name="Wang Y."/>
            <person name="White M."/>
            <person name="Kvist S."/>
            <person name="Moncalvo J.-M."/>
        </authorList>
    </citation>
    <scope>NUCLEOTIDE SEQUENCE [LARGE SCALE GENOMIC DNA]</scope>
    <source>
        <strain evidence="2">ID-206-W2</strain>
    </source>
</reference>
<keyword evidence="2" id="KW-1185">Reference proteome</keyword>
<comment type="caution">
    <text evidence="1">The sequence shown here is derived from an EMBL/GenBank/DDBJ whole genome shotgun (WGS) entry which is preliminary data.</text>
</comment>
<name>A0A1R1X3L3_9FUNG</name>
<evidence type="ECO:0000313" key="1">
    <source>
        <dbReference type="EMBL" id="OMJ09225.1"/>
    </source>
</evidence>
<accession>A0A1R1X3L3</accession>
<evidence type="ECO:0000313" key="2">
    <source>
        <dbReference type="Proteomes" id="UP000187429"/>
    </source>
</evidence>
<dbReference type="AlphaFoldDB" id="A0A1R1X3L3"/>
<dbReference type="Proteomes" id="UP000187429">
    <property type="component" value="Unassembled WGS sequence"/>
</dbReference>
<sequence>MFYSVCFAAIAERTLCLVFFRDEPAV</sequence>
<organism evidence="1 2">
    <name type="scientific">Smittium culicis</name>
    <dbReference type="NCBI Taxonomy" id="133412"/>
    <lineage>
        <taxon>Eukaryota</taxon>
        <taxon>Fungi</taxon>
        <taxon>Fungi incertae sedis</taxon>
        <taxon>Zoopagomycota</taxon>
        <taxon>Kickxellomycotina</taxon>
        <taxon>Harpellomycetes</taxon>
        <taxon>Harpellales</taxon>
        <taxon>Legeriomycetaceae</taxon>
        <taxon>Smittium</taxon>
    </lineage>
</organism>
<feature type="non-terminal residue" evidence="1">
    <location>
        <position position="26"/>
    </location>
</feature>
<proteinExistence type="predicted"/>